<protein>
    <submittedName>
        <fullName evidence="2">Uncharacterized protein</fullName>
    </submittedName>
</protein>
<reference evidence="2" key="1">
    <citation type="submission" date="2022-11" db="UniProtKB">
        <authorList>
            <consortium name="WormBaseParasite"/>
        </authorList>
    </citation>
    <scope>IDENTIFICATION</scope>
</reference>
<sequence length="25" mass="2610">MAKRQSSSNRSSASPSPERASVSDS</sequence>
<dbReference type="Proteomes" id="UP000887579">
    <property type="component" value="Unplaced"/>
</dbReference>
<evidence type="ECO:0000313" key="2">
    <source>
        <dbReference type="WBParaSite" id="ES5_v2.g24226.t1"/>
    </source>
</evidence>
<accession>A0AC34G3C1</accession>
<dbReference type="WBParaSite" id="ES5_v2.g24226.t1">
    <property type="protein sequence ID" value="ES5_v2.g24226.t1"/>
    <property type="gene ID" value="ES5_v2.g24226"/>
</dbReference>
<proteinExistence type="predicted"/>
<name>A0AC34G3C1_9BILA</name>
<evidence type="ECO:0000313" key="1">
    <source>
        <dbReference type="Proteomes" id="UP000887579"/>
    </source>
</evidence>
<organism evidence="1 2">
    <name type="scientific">Panagrolaimus sp. ES5</name>
    <dbReference type="NCBI Taxonomy" id="591445"/>
    <lineage>
        <taxon>Eukaryota</taxon>
        <taxon>Metazoa</taxon>
        <taxon>Ecdysozoa</taxon>
        <taxon>Nematoda</taxon>
        <taxon>Chromadorea</taxon>
        <taxon>Rhabditida</taxon>
        <taxon>Tylenchina</taxon>
        <taxon>Panagrolaimomorpha</taxon>
        <taxon>Panagrolaimoidea</taxon>
        <taxon>Panagrolaimidae</taxon>
        <taxon>Panagrolaimus</taxon>
    </lineage>
</organism>